<dbReference type="EMBL" id="BRYA01000342">
    <property type="protein sequence ID" value="GMI47408.1"/>
    <property type="molecule type" value="Genomic_DNA"/>
</dbReference>
<evidence type="ECO:0000313" key="2">
    <source>
        <dbReference type="EMBL" id="GMI47408.1"/>
    </source>
</evidence>
<sequence>MFGCSSKFGKNGFFKKHGNKNGYTFYSPVLEPDDANSIFHIGKEWWHGSHSGASTPHVGQNGHVASNDVKPPTEGWSHGGSLEWI</sequence>
<comment type="caution">
    <text evidence="2">The sequence shown here is derived from an EMBL/GenBank/DDBJ whole genome shotgun (WGS) entry which is preliminary data.</text>
</comment>
<feature type="region of interest" description="Disordered" evidence="1">
    <location>
        <begin position="50"/>
        <end position="85"/>
    </location>
</feature>
<name>A0A9W7GN22_9STRA</name>
<keyword evidence="3" id="KW-1185">Reference proteome</keyword>
<evidence type="ECO:0000256" key="1">
    <source>
        <dbReference type="SAM" id="MobiDB-lite"/>
    </source>
</evidence>
<proteinExistence type="predicted"/>
<reference evidence="3" key="1">
    <citation type="journal article" date="2023" name="Commun. Biol.">
        <title>Genome analysis of Parmales, the sister group of diatoms, reveals the evolutionary specialization of diatoms from phago-mixotrophs to photoautotrophs.</title>
        <authorList>
            <person name="Ban H."/>
            <person name="Sato S."/>
            <person name="Yoshikawa S."/>
            <person name="Yamada K."/>
            <person name="Nakamura Y."/>
            <person name="Ichinomiya M."/>
            <person name="Sato N."/>
            <person name="Blanc-Mathieu R."/>
            <person name="Endo H."/>
            <person name="Kuwata A."/>
            <person name="Ogata H."/>
        </authorList>
    </citation>
    <scope>NUCLEOTIDE SEQUENCE [LARGE SCALE GENOMIC DNA]</scope>
</reference>
<gene>
    <name evidence="2" type="ORF">TrCOL_g3669</name>
</gene>
<protein>
    <submittedName>
        <fullName evidence="2">Uncharacterized protein</fullName>
    </submittedName>
</protein>
<organism evidence="2 3">
    <name type="scientific">Triparma columacea</name>
    <dbReference type="NCBI Taxonomy" id="722753"/>
    <lineage>
        <taxon>Eukaryota</taxon>
        <taxon>Sar</taxon>
        <taxon>Stramenopiles</taxon>
        <taxon>Ochrophyta</taxon>
        <taxon>Bolidophyceae</taxon>
        <taxon>Parmales</taxon>
        <taxon>Triparmaceae</taxon>
        <taxon>Triparma</taxon>
    </lineage>
</organism>
<dbReference type="Proteomes" id="UP001165065">
    <property type="component" value="Unassembled WGS sequence"/>
</dbReference>
<dbReference type="AlphaFoldDB" id="A0A9W7GN22"/>
<accession>A0A9W7GN22</accession>
<evidence type="ECO:0000313" key="3">
    <source>
        <dbReference type="Proteomes" id="UP001165065"/>
    </source>
</evidence>